<feature type="chain" id="PRO_5016391803" description="Endosialidase-like protein" evidence="1">
    <location>
        <begin position="19"/>
        <end position="361"/>
    </location>
</feature>
<feature type="signal peptide" evidence="1">
    <location>
        <begin position="1"/>
        <end position="18"/>
    </location>
</feature>
<protein>
    <recommendedName>
        <fullName evidence="6">Endosialidase-like protein</fullName>
    </recommendedName>
</protein>
<dbReference type="EMBL" id="QGGQ01000007">
    <property type="protein sequence ID" value="PWK22599.1"/>
    <property type="molecule type" value="Genomic_DNA"/>
</dbReference>
<accession>A0A316DZD9</accession>
<reference evidence="3 4" key="1">
    <citation type="submission" date="2018-05" db="EMBL/GenBank/DDBJ databases">
        <title>Genomic Encyclopedia of Archaeal and Bacterial Type Strains, Phase II (KMG-II): from individual species to whole genera.</title>
        <authorList>
            <person name="Goeker M."/>
        </authorList>
    </citation>
    <scope>NUCLEOTIDE SEQUENCE [LARGE SCALE GENOMIC DNA]</scope>
    <source>
        <strain evidence="3 4">DSM 23514</strain>
    </source>
</reference>
<evidence type="ECO:0000313" key="3">
    <source>
        <dbReference type="EMBL" id="PWK22599.1"/>
    </source>
</evidence>
<evidence type="ECO:0000256" key="1">
    <source>
        <dbReference type="SAM" id="SignalP"/>
    </source>
</evidence>
<evidence type="ECO:0008006" key="6">
    <source>
        <dbReference type="Google" id="ProtNLM"/>
    </source>
</evidence>
<keyword evidence="5" id="KW-1185">Reference proteome</keyword>
<reference evidence="2 5" key="2">
    <citation type="submission" date="2020-07" db="EMBL/GenBank/DDBJ databases">
        <title>The draft genome sequence of Maribacter polysiphoniae KCTC 22021.</title>
        <authorList>
            <person name="Mu L."/>
        </authorList>
    </citation>
    <scope>NUCLEOTIDE SEQUENCE [LARGE SCALE GENOMIC DNA]</scope>
    <source>
        <strain evidence="2 5">KCTC 22021</strain>
    </source>
</reference>
<name>A0A316DZD9_9FLAO</name>
<dbReference type="OrthoDB" id="9808753at2"/>
<evidence type="ECO:0000313" key="5">
    <source>
        <dbReference type="Proteomes" id="UP000651837"/>
    </source>
</evidence>
<gene>
    <name evidence="2" type="ORF">HZY62_13450</name>
    <name evidence="3" type="ORF">LX92_03074</name>
</gene>
<evidence type="ECO:0000313" key="2">
    <source>
        <dbReference type="EMBL" id="MBD1261604.1"/>
    </source>
</evidence>
<proteinExistence type="predicted"/>
<dbReference type="RefSeq" id="WP_109652386.1">
    <property type="nucleotide sequence ID" value="NZ_JACWLN010000006.1"/>
</dbReference>
<evidence type="ECO:0000313" key="4">
    <source>
        <dbReference type="Proteomes" id="UP000245667"/>
    </source>
</evidence>
<organism evidence="3 4">
    <name type="scientific">Maribacter polysiphoniae</name>
    <dbReference type="NCBI Taxonomy" id="429344"/>
    <lineage>
        <taxon>Bacteria</taxon>
        <taxon>Pseudomonadati</taxon>
        <taxon>Bacteroidota</taxon>
        <taxon>Flavobacteriia</taxon>
        <taxon>Flavobacteriales</taxon>
        <taxon>Flavobacteriaceae</taxon>
        <taxon>Maribacter</taxon>
    </lineage>
</organism>
<dbReference type="Proteomes" id="UP000245667">
    <property type="component" value="Unassembled WGS sequence"/>
</dbReference>
<sequence>MKKLTLILFLISALTANAQDLTHNNRKVILNSANSISLFQTNSTSGIWASGIINGDRWGIFEDATSLKERLTVLAGGNVGIGTNSPLEKLQVGNSFAFHDGGHKVLGFLYSSSGTDLDTSKYAAEIRLDPTYGNLRLGTSPDVNGAPVTRMTIDKLGRVAIGTTYTSNGVLTVNGNASTSIRIENDVNSQESSIRFRVKNASGSFYHSDISSFYDGNNGIIGIKAPHNNTPGVGYDFVVNSFGNVGIGTTSPDAKLAVSGEIHAKEVKVDLVGWPDYVFKKDYNLPTLEEVEKHITEKGHLINMPSAEKVAVNGIQLGEMNKLLLEKIEELTLYILEQDKQIKALKELDKRLLKIEQMTKD</sequence>
<comment type="caution">
    <text evidence="3">The sequence shown here is derived from an EMBL/GenBank/DDBJ whole genome shotgun (WGS) entry which is preliminary data.</text>
</comment>
<dbReference type="Proteomes" id="UP000651837">
    <property type="component" value="Unassembled WGS sequence"/>
</dbReference>
<dbReference type="AlphaFoldDB" id="A0A316DZD9"/>
<keyword evidence="1" id="KW-0732">Signal</keyword>
<dbReference type="EMBL" id="JACWLN010000006">
    <property type="protein sequence ID" value="MBD1261604.1"/>
    <property type="molecule type" value="Genomic_DNA"/>
</dbReference>